<keyword evidence="14" id="KW-0547">Nucleotide-binding</keyword>
<dbReference type="InterPro" id="IPR000534">
    <property type="entry name" value="Semialdehyde_DH_NAD-bd"/>
</dbReference>
<evidence type="ECO:0000256" key="14">
    <source>
        <dbReference type="ARBA" id="ARBA00022741"/>
    </source>
</evidence>
<evidence type="ECO:0000256" key="2">
    <source>
        <dbReference type="ARBA" id="ARBA00004173"/>
    </source>
</evidence>
<proteinExistence type="inferred from homology"/>
<evidence type="ECO:0000256" key="24">
    <source>
        <dbReference type="ARBA" id="ARBA00023204"/>
    </source>
</evidence>
<feature type="domain" description="N-acetyltransferase" evidence="28">
    <location>
        <begin position="737"/>
        <end position="885"/>
    </location>
</feature>
<dbReference type="Gene3D" id="3.40.50.720">
    <property type="entry name" value="NAD(P)-binding Rossmann-like Domain"/>
    <property type="match status" value="1"/>
</dbReference>
<evidence type="ECO:0000256" key="6">
    <source>
        <dbReference type="ARBA" id="ARBA00006830"/>
    </source>
</evidence>
<dbReference type="CDD" id="cd04252">
    <property type="entry name" value="AAK_NAGK-fArgBP"/>
    <property type="match status" value="1"/>
</dbReference>
<dbReference type="InterPro" id="IPR006855">
    <property type="entry name" value="Vertebrate-like_GNAT_dom"/>
</dbReference>
<dbReference type="EMBL" id="CAJVQA010003632">
    <property type="protein sequence ID" value="CAG8579470.1"/>
    <property type="molecule type" value="Genomic_DNA"/>
</dbReference>
<dbReference type="GO" id="GO:0005524">
    <property type="term" value="F:ATP binding"/>
    <property type="evidence" value="ECO:0007669"/>
    <property type="project" value="UniProtKB-KW"/>
</dbReference>
<dbReference type="GO" id="GO:0003991">
    <property type="term" value="F:acetylglutamate kinase activity"/>
    <property type="evidence" value="ECO:0007669"/>
    <property type="project" value="UniProtKB-EC"/>
</dbReference>
<sequence>MSYVLRSARVSSLLKSGETKPITVKKLTKKASDQSVKQVSKGKAKDHDLSIETVKEPLKQENEKLVGAHVSVSGGIHNAIKYSLIIGANAFAIFLRNQRRWDAQPLNPEHVSMFREGCEENMYPSGSVLPHGSYLINLGNPDQEKREKSYKAFLEDLKRCEILGLTLYNFHPGSTVGQCTPEESIQHIADCINRAHKETKSVICVVENMAGAGNSVGSKFEELGEIISLVKNKKRVGVCIDTCHTFAAGYDLRTKERYEETMSEFSRHVGFQYLRGMHLNDSLKELGSRVDRHANIGKGYLGLEPFRLIMNDSRMDEIPLILETPVPDDDLEIYQKEIALLYTLVGKQSLADANIPKNFVKSHDIIEITNSNSLEQMEKDKKNIRAIDDSNVTVPQKKKTKTKLGKSVLSKSVLFNARRLSFLSSLQLQKKSLVKLTKSQSRLYSLDVQKNEKETIIKLLYNIGSKKEAEQYLRQFSSVESQKFAVIKVGGAVISDEIDSLASSLSFLNRVGLYPIVLHGGGPQLNIELSKAGIKPDYKDGIRITDAKTLEIARSIFIKENLKLVEALEKLGTRARPITGGVFIADYLDRESYGYVGQITGINKNVVNASINAGALPILTSLAETPSGQILNVNADVAAGELAKVLEPLKIIYLNEKGGLINEETKKKIDVINLDEEYDHYMAQPWVKYGTRLKLIEIKDLLDHLPRSSSVAITAVGQLPKELFTDSGAGTLIRRGYRLFKYNSFDEMDKNKLQKILQTSPNSDFMSKISKKSYKVYSDEPYDVLAVVTQDKSNPNSIPLLEKFIATENSILSNIIDNIWQIIQNDNPRLLWAVDDHDENKAWHFSRSDGSYTINGKTLFWYGINVNDVSAAVKDFAATLFETNTTPSSGRAFANASRTFSTFARHNQHNNAFSMSNLSRRQYATLTSPSKVALIGARGYTGQNFVSLLNNHPHISLSHVSSRELEGQELSGYSKEKIKYVNLNTEQIKDMQKNGEVDCWVMALPNGICTPFVQAVNEGQTNKSLIVDLSADHRFNDEWTYGLPELGDRESFRNSTKISNPGCYATGSQLSIAPLLPYISETPTIFGVSGYSGAGTKPSPKNDPKFLENNMIPYSLTDHIHEREISYHLGRAVNFIPHVAPFFQGITLTVNIPLSKTFRSAEIRELYEQKYADEKLIKVVDDVPLVKDISKKHIVKIGGFGVHSSGKRVVIITTIDNLLKGAATQALQNINLALGYNEYEGIPME</sequence>
<dbReference type="SMART" id="SM00859">
    <property type="entry name" value="Semialdhyde_dh"/>
    <property type="match status" value="1"/>
</dbReference>
<evidence type="ECO:0000256" key="25">
    <source>
        <dbReference type="ARBA" id="ARBA00023268"/>
    </source>
</evidence>
<evidence type="ECO:0000256" key="20">
    <source>
        <dbReference type="ARBA" id="ARBA00022857"/>
    </source>
</evidence>
<dbReference type="GO" id="GO:0003677">
    <property type="term" value="F:DNA binding"/>
    <property type="evidence" value="ECO:0007669"/>
    <property type="project" value="InterPro"/>
</dbReference>
<dbReference type="InterPro" id="IPR018246">
    <property type="entry name" value="AP_endonuc_F2_Zn_BS"/>
</dbReference>
<protein>
    <recommendedName>
        <fullName evidence="9">Apurinic-apyrimidinic endonuclease 1</fullName>
        <ecNumber evidence="8">2.7.2.8</ecNumber>
    </recommendedName>
</protein>
<keyword evidence="10" id="KW-0055">Arginine biosynthesis</keyword>
<keyword evidence="13" id="KW-0479">Metal-binding</keyword>
<dbReference type="GO" id="GO:0006281">
    <property type="term" value="P:DNA repair"/>
    <property type="evidence" value="ECO:0007669"/>
    <property type="project" value="UniProtKB-KW"/>
</dbReference>
<evidence type="ECO:0000256" key="7">
    <source>
        <dbReference type="ARBA" id="ARBA00007239"/>
    </source>
</evidence>
<dbReference type="Gene3D" id="3.40.630.30">
    <property type="match status" value="1"/>
</dbReference>
<comment type="catalytic activity">
    <reaction evidence="26">
        <text>N-acetyl-L-glutamate + ATP = N-acetyl-L-glutamyl 5-phosphate + ADP</text>
        <dbReference type="Rhea" id="RHEA:14629"/>
        <dbReference type="ChEBI" id="CHEBI:30616"/>
        <dbReference type="ChEBI" id="CHEBI:44337"/>
        <dbReference type="ChEBI" id="CHEBI:57936"/>
        <dbReference type="ChEBI" id="CHEBI:456216"/>
        <dbReference type="EC" id="2.7.2.8"/>
    </reaction>
</comment>
<comment type="similarity">
    <text evidence="5">Belongs to the AP endonuclease 2 family.</text>
</comment>
<dbReference type="GO" id="GO:0005759">
    <property type="term" value="C:mitochondrial matrix"/>
    <property type="evidence" value="ECO:0007669"/>
    <property type="project" value="TreeGrafter"/>
</dbReference>
<evidence type="ECO:0000256" key="15">
    <source>
        <dbReference type="ARBA" id="ARBA00022763"/>
    </source>
</evidence>
<keyword evidence="12" id="KW-0808">Transferase</keyword>
<keyword evidence="23" id="KW-0496">Mitochondrion</keyword>
<dbReference type="NCBIfam" id="TIGR01850">
    <property type="entry name" value="argC"/>
    <property type="match status" value="1"/>
</dbReference>
<keyword evidence="24" id="KW-0234">DNA repair</keyword>
<evidence type="ECO:0000256" key="23">
    <source>
        <dbReference type="ARBA" id="ARBA00023128"/>
    </source>
</evidence>
<dbReference type="FunFam" id="3.40.1160.10:FF:000046">
    <property type="entry name" value="N-acetylglutamate kinase / N-acetylglutamate synthase"/>
    <property type="match status" value="1"/>
</dbReference>
<dbReference type="CDD" id="cd00019">
    <property type="entry name" value="AP2Ec"/>
    <property type="match status" value="1"/>
</dbReference>
<dbReference type="InterPro" id="IPR036291">
    <property type="entry name" value="NAD(P)-bd_dom_sf"/>
</dbReference>
<dbReference type="PROSITE" id="PS00730">
    <property type="entry name" value="AP_NUCLEASE_F2_2"/>
    <property type="match status" value="1"/>
</dbReference>
<keyword evidence="18" id="KW-0862">Zinc</keyword>
<dbReference type="Gene3D" id="3.30.360.10">
    <property type="entry name" value="Dihydrodipicolinate Reductase, domain 2"/>
    <property type="match status" value="1"/>
</dbReference>
<dbReference type="PANTHER" id="PTHR23342:SF0">
    <property type="entry name" value="N-ACETYLGLUTAMATE SYNTHASE, MITOCHONDRIAL"/>
    <property type="match status" value="1"/>
</dbReference>
<organism evidence="29 30">
    <name type="scientific">Cetraspora pellucida</name>
    <dbReference type="NCBI Taxonomy" id="1433469"/>
    <lineage>
        <taxon>Eukaryota</taxon>
        <taxon>Fungi</taxon>
        <taxon>Fungi incertae sedis</taxon>
        <taxon>Mucoromycota</taxon>
        <taxon>Glomeromycotina</taxon>
        <taxon>Glomeromycetes</taxon>
        <taxon>Diversisporales</taxon>
        <taxon>Gigasporaceae</taxon>
        <taxon>Cetraspora</taxon>
    </lineage>
</organism>
<evidence type="ECO:0000256" key="8">
    <source>
        <dbReference type="ARBA" id="ARBA00013065"/>
    </source>
</evidence>
<dbReference type="Pfam" id="PF01261">
    <property type="entry name" value="AP_endonuc_2"/>
    <property type="match status" value="1"/>
</dbReference>
<dbReference type="SUPFAM" id="SSF53633">
    <property type="entry name" value="Carbamate kinase-like"/>
    <property type="match status" value="1"/>
</dbReference>
<dbReference type="GO" id="GO:0070401">
    <property type="term" value="F:NADP+ binding"/>
    <property type="evidence" value="ECO:0007669"/>
    <property type="project" value="InterPro"/>
</dbReference>
<comment type="subcellular location">
    <subcellularLocation>
        <location evidence="2">Mitochondrion</location>
    </subcellularLocation>
</comment>
<evidence type="ECO:0000313" key="29">
    <source>
        <dbReference type="EMBL" id="CAG8579470.1"/>
    </source>
</evidence>
<evidence type="ECO:0000256" key="27">
    <source>
        <dbReference type="PROSITE-ProRule" id="PRU10010"/>
    </source>
</evidence>
<dbReference type="NCBIfam" id="NF003387">
    <property type="entry name" value="PRK04531.1-2"/>
    <property type="match status" value="1"/>
</dbReference>
<dbReference type="PROSITE" id="PS00729">
    <property type="entry name" value="AP_NUCLEASE_F2_1"/>
    <property type="match status" value="1"/>
</dbReference>
<evidence type="ECO:0000256" key="17">
    <source>
        <dbReference type="ARBA" id="ARBA00022801"/>
    </source>
</evidence>
<gene>
    <name evidence="29" type="ORF">CPELLU_LOCUS6019</name>
</gene>
<keyword evidence="15" id="KW-0227">DNA damage</keyword>
<dbReference type="PANTHER" id="PTHR23342">
    <property type="entry name" value="N-ACETYLGLUTAMATE SYNTHASE"/>
    <property type="match status" value="1"/>
</dbReference>
<evidence type="ECO:0000256" key="22">
    <source>
        <dbReference type="ARBA" id="ARBA00023002"/>
    </source>
</evidence>
<dbReference type="CDD" id="cd23936">
    <property type="entry name" value="AGPR_C_ARG5_6_like"/>
    <property type="match status" value="1"/>
</dbReference>
<dbReference type="FunFam" id="3.30.360.10:FF:000019">
    <property type="entry name" value="Bifunctional acetylglutamate kinase/N-acetyl-gamma-glutamyl-phosphate reductase"/>
    <property type="match status" value="1"/>
</dbReference>
<dbReference type="OrthoDB" id="438291at2759"/>
<keyword evidence="22" id="KW-0560">Oxidoreductase</keyword>
<comment type="similarity">
    <text evidence="6">In the N-terminal section; belongs to the acetylglutamate kinase family.</text>
</comment>
<dbReference type="InterPro" id="IPR058924">
    <property type="entry name" value="AGPR_dimerisation_dom"/>
</dbReference>
<dbReference type="GO" id="GO:0016787">
    <property type="term" value="F:hydrolase activity"/>
    <property type="evidence" value="ECO:0007669"/>
    <property type="project" value="UniProtKB-KW"/>
</dbReference>
<evidence type="ECO:0000256" key="11">
    <source>
        <dbReference type="ARBA" id="ARBA00022605"/>
    </source>
</evidence>
<comment type="caution">
    <text evidence="29">The sequence shown here is derived from an EMBL/GenBank/DDBJ whole genome shotgun (WGS) entry which is preliminary data.</text>
</comment>
<dbReference type="Pfam" id="PF04768">
    <property type="entry name" value="NAT"/>
    <property type="match status" value="1"/>
</dbReference>
<evidence type="ECO:0000256" key="4">
    <source>
        <dbReference type="ARBA" id="ARBA00004862"/>
    </source>
</evidence>
<dbReference type="HAMAP" id="MF_00152">
    <property type="entry name" value="Nfo"/>
    <property type="match status" value="1"/>
</dbReference>
<evidence type="ECO:0000256" key="9">
    <source>
        <dbReference type="ARBA" id="ARBA00021759"/>
    </source>
</evidence>
<dbReference type="SUPFAM" id="SSF55347">
    <property type="entry name" value="Glyceraldehyde-3-phosphate dehydrogenase-like, C-terminal domain"/>
    <property type="match status" value="1"/>
</dbReference>
<dbReference type="Pfam" id="PF00696">
    <property type="entry name" value="AA_kinase"/>
    <property type="match status" value="1"/>
</dbReference>
<dbReference type="GO" id="GO:0006526">
    <property type="term" value="P:L-arginine biosynthetic process"/>
    <property type="evidence" value="ECO:0007669"/>
    <property type="project" value="UniProtKB-KW"/>
</dbReference>
<evidence type="ECO:0000256" key="1">
    <source>
        <dbReference type="ARBA" id="ARBA00001947"/>
    </source>
</evidence>
<dbReference type="PROSITE" id="PS51432">
    <property type="entry name" value="AP_NUCLEASE_F2_4"/>
    <property type="match status" value="1"/>
</dbReference>
<dbReference type="FunFam" id="3.20.20.150:FF:000001">
    <property type="entry name" value="Probable endonuclease 4"/>
    <property type="match status" value="1"/>
</dbReference>
<dbReference type="Pfam" id="PF01118">
    <property type="entry name" value="Semialdhyde_dh"/>
    <property type="match status" value="1"/>
</dbReference>
<dbReference type="CDD" id="cd24149">
    <property type="entry name" value="AGPR_N_ARG5_6_like"/>
    <property type="match status" value="1"/>
</dbReference>
<keyword evidence="19" id="KW-0067">ATP-binding</keyword>
<dbReference type="InterPro" id="IPR001719">
    <property type="entry name" value="AP_endonuc_2"/>
</dbReference>
<dbReference type="PROSITE" id="PS01224">
    <property type="entry name" value="ARGC"/>
    <property type="match status" value="1"/>
</dbReference>
<dbReference type="SUPFAM" id="SSF51658">
    <property type="entry name" value="Xylose isomerase-like"/>
    <property type="match status" value="1"/>
</dbReference>
<evidence type="ECO:0000259" key="28">
    <source>
        <dbReference type="PROSITE" id="PS51731"/>
    </source>
</evidence>
<comment type="pathway">
    <text evidence="3">Amino-acid biosynthesis; L-arginine biosynthesis; N(2)-acetyl-L-ornithine from L-glutamate: step 2/4.</text>
</comment>
<name>A0A9N9BVB4_9GLOM</name>
<keyword evidence="30" id="KW-1185">Reference proteome</keyword>
<keyword evidence="11" id="KW-0028">Amino-acid biosynthesis</keyword>
<dbReference type="InterPro" id="IPR000706">
    <property type="entry name" value="AGPR_type-1"/>
</dbReference>
<evidence type="ECO:0000313" key="30">
    <source>
        <dbReference type="Proteomes" id="UP000789759"/>
    </source>
</evidence>
<evidence type="ECO:0000256" key="13">
    <source>
        <dbReference type="ARBA" id="ARBA00022723"/>
    </source>
</evidence>
<evidence type="ECO:0000256" key="5">
    <source>
        <dbReference type="ARBA" id="ARBA00005340"/>
    </source>
</evidence>
<evidence type="ECO:0000256" key="10">
    <source>
        <dbReference type="ARBA" id="ARBA00022571"/>
    </source>
</evidence>
<dbReference type="SMART" id="SM00518">
    <property type="entry name" value="AP2Ec"/>
    <property type="match status" value="1"/>
</dbReference>
<comment type="cofactor">
    <cofactor evidence="1">
        <name>Zn(2+)</name>
        <dbReference type="ChEBI" id="CHEBI:29105"/>
    </cofactor>
</comment>
<dbReference type="InterPro" id="IPR001048">
    <property type="entry name" value="Asp/Glu/Uridylate_kinase"/>
</dbReference>
<evidence type="ECO:0000256" key="3">
    <source>
        <dbReference type="ARBA" id="ARBA00004828"/>
    </source>
</evidence>
<feature type="active site" evidence="27">
    <location>
        <position position="1063"/>
    </location>
</feature>
<evidence type="ECO:0000256" key="26">
    <source>
        <dbReference type="ARBA" id="ARBA00048141"/>
    </source>
</evidence>
<keyword evidence="17" id="KW-0378">Hydrolase</keyword>
<dbReference type="SUPFAM" id="SSF51735">
    <property type="entry name" value="NAD(P)-binding Rossmann-fold domains"/>
    <property type="match status" value="1"/>
</dbReference>
<dbReference type="GO" id="GO:0003942">
    <property type="term" value="F:N-acetyl-gamma-glutamyl-phosphate reductase activity"/>
    <property type="evidence" value="ECO:0007669"/>
    <property type="project" value="InterPro"/>
</dbReference>
<dbReference type="EC" id="2.7.2.8" evidence="8"/>
<dbReference type="Pfam" id="PF22698">
    <property type="entry name" value="Semialdhyde_dhC_1"/>
    <property type="match status" value="1"/>
</dbReference>
<dbReference type="GO" id="GO:0051287">
    <property type="term" value="F:NAD binding"/>
    <property type="evidence" value="ECO:0007669"/>
    <property type="project" value="InterPro"/>
</dbReference>
<dbReference type="HAMAP" id="MF_00150">
    <property type="entry name" value="ArgC_type1"/>
    <property type="match status" value="1"/>
</dbReference>
<keyword evidence="20" id="KW-0521">NADP</keyword>
<accession>A0A9N9BVB4</accession>
<evidence type="ECO:0000256" key="19">
    <source>
        <dbReference type="ARBA" id="ARBA00022840"/>
    </source>
</evidence>
<dbReference type="InterPro" id="IPR013022">
    <property type="entry name" value="Xyl_isomerase-like_TIM-brl"/>
</dbReference>
<dbReference type="NCBIfam" id="TIGR00587">
    <property type="entry name" value="nfo"/>
    <property type="match status" value="1"/>
</dbReference>
<keyword evidence="21" id="KW-0809">Transit peptide</keyword>
<dbReference type="NCBIfam" id="TIGR00761">
    <property type="entry name" value="argB"/>
    <property type="match status" value="1"/>
</dbReference>
<dbReference type="NCBIfam" id="NF002199">
    <property type="entry name" value="PRK01060.1-4"/>
    <property type="match status" value="1"/>
</dbReference>
<reference evidence="29" key="1">
    <citation type="submission" date="2021-06" db="EMBL/GenBank/DDBJ databases">
        <authorList>
            <person name="Kallberg Y."/>
            <person name="Tangrot J."/>
            <person name="Rosling A."/>
        </authorList>
    </citation>
    <scope>NUCLEOTIDE SEQUENCE</scope>
    <source>
        <strain evidence="29">FL966</strain>
    </source>
</reference>
<comment type="pathway">
    <text evidence="4">Amino-acid biosynthesis; L-arginine biosynthesis; N(2)-acetyl-L-ornithine from L-glutamate: step 3/4.</text>
</comment>
<dbReference type="InterPro" id="IPR036393">
    <property type="entry name" value="AceGlu_kinase-like_sf"/>
</dbReference>
<evidence type="ECO:0000256" key="21">
    <source>
        <dbReference type="ARBA" id="ARBA00022946"/>
    </source>
</evidence>
<keyword evidence="16" id="KW-0418">Kinase</keyword>
<dbReference type="InterPro" id="IPR041734">
    <property type="entry name" value="NAGK-fArgBP"/>
</dbReference>
<dbReference type="Gene3D" id="3.20.20.150">
    <property type="entry name" value="Divalent-metal-dependent TIM barrel enzymes"/>
    <property type="match status" value="1"/>
</dbReference>
<dbReference type="InterPro" id="IPR023013">
    <property type="entry name" value="AGPR_AS"/>
</dbReference>
<dbReference type="Proteomes" id="UP000789759">
    <property type="component" value="Unassembled WGS sequence"/>
</dbReference>
<evidence type="ECO:0000256" key="18">
    <source>
        <dbReference type="ARBA" id="ARBA00022833"/>
    </source>
</evidence>
<dbReference type="Gene3D" id="3.40.1160.10">
    <property type="entry name" value="Acetylglutamate kinase-like"/>
    <property type="match status" value="1"/>
</dbReference>
<dbReference type="AlphaFoldDB" id="A0A9N9BVB4"/>
<dbReference type="InterPro" id="IPR036237">
    <property type="entry name" value="Xyl_isomerase-like_sf"/>
</dbReference>
<evidence type="ECO:0000256" key="16">
    <source>
        <dbReference type="ARBA" id="ARBA00022777"/>
    </source>
</evidence>
<dbReference type="PROSITE" id="PS51731">
    <property type="entry name" value="GNAT_NAGS"/>
    <property type="match status" value="1"/>
</dbReference>
<dbReference type="InterPro" id="IPR004662">
    <property type="entry name" value="AcgluKinase_fam"/>
</dbReference>
<dbReference type="PROSITE" id="PS00731">
    <property type="entry name" value="AP_NUCLEASE_F2_3"/>
    <property type="match status" value="1"/>
</dbReference>
<dbReference type="GO" id="GO:0008270">
    <property type="term" value="F:zinc ion binding"/>
    <property type="evidence" value="ECO:0007669"/>
    <property type="project" value="InterPro"/>
</dbReference>
<evidence type="ECO:0000256" key="12">
    <source>
        <dbReference type="ARBA" id="ARBA00022679"/>
    </source>
</evidence>
<keyword evidence="25" id="KW-0511">Multifunctional enzyme</keyword>
<comment type="similarity">
    <text evidence="7">In the C-terminal section; belongs to the NAGSA dehydrogenase family.</text>
</comment>